<organism evidence="14 15">
    <name type="scientific">Pseudobowmanella zhangzhouensis</name>
    <dbReference type="NCBI Taxonomy" id="1537679"/>
    <lineage>
        <taxon>Bacteria</taxon>
        <taxon>Pseudomonadati</taxon>
        <taxon>Pseudomonadota</taxon>
        <taxon>Gammaproteobacteria</taxon>
        <taxon>Alteromonadales</taxon>
        <taxon>Alteromonadaceae</taxon>
    </lineage>
</organism>
<evidence type="ECO:0000256" key="5">
    <source>
        <dbReference type="ARBA" id="ARBA00022630"/>
    </source>
</evidence>
<proteinExistence type="inferred from homology"/>
<accession>A0ABW1XI55</accession>
<keyword evidence="9 12" id="KW-0460">Magnesium</keyword>
<comment type="caution">
    <text evidence="14">The sequence shown here is derived from an EMBL/GenBank/DDBJ whole genome shotgun (WGS) entry which is preliminary data.</text>
</comment>
<feature type="signal peptide" evidence="13">
    <location>
        <begin position="1"/>
        <end position="19"/>
    </location>
</feature>
<dbReference type="GO" id="GO:0016740">
    <property type="term" value="F:transferase activity"/>
    <property type="evidence" value="ECO:0007669"/>
    <property type="project" value="UniProtKB-KW"/>
</dbReference>
<evidence type="ECO:0000256" key="11">
    <source>
        <dbReference type="ARBA" id="ARBA00048540"/>
    </source>
</evidence>
<dbReference type="Gene3D" id="3.10.520.10">
    <property type="entry name" value="ApbE-like domains"/>
    <property type="match status" value="1"/>
</dbReference>
<evidence type="ECO:0000256" key="10">
    <source>
        <dbReference type="ARBA" id="ARBA00031306"/>
    </source>
</evidence>
<evidence type="ECO:0000313" key="15">
    <source>
        <dbReference type="Proteomes" id="UP001596364"/>
    </source>
</evidence>
<comment type="catalytic activity">
    <reaction evidence="11 12">
        <text>L-threonyl-[protein] + FAD = FMN-L-threonyl-[protein] + AMP + H(+)</text>
        <dbReference type="Rhea" id="RHEA:36847"/>
        <dbReference type="Rhea" id="RHEA-COMP:11060"/>
        <dbReference type="Rhea" id="RHEA-COMP:11061"/>
        <dbReference type="ChEBI" id="CHEBI:15378"/>
        <dbReference type="ChEBI" id="CHEBI:30013"/>
        <dbReference type="ChEBI" id="CHEBI:57692"/>
        <dbReference type="ChEBI" id="CHEBI:74257"/>
        <dbReference type="ChEBI" id="CHEBI:456215"/>
        <dbReference type="EC" id="2.7.1.180"/>
    </reaction>
</comment>
<dbReference type="PANTHER" id="PTHR30040">
    <property type="entry name" value="THIAMINE BIOSYNTHESIS LIPOPROTEIN APBE"/>
    <property type="match status" value="1"/>
</dbReference>
<evidence type="ECO:0000256" key="7">
    <source>
        <dbReference type="ARBA" id="ARBA00022723"/>
    </source>
</evidence>
<evidence type="ECO:0000256" key="13">
    <source>
        <dbReference type="SAM" id="SignalP"/>
    </source>
</evidence>
<sequence length="320" mass="35537">MGKTTMAICMLAFSSLSHADWYSEQHSIMGTNIHIELWAESEGQAHQGLAAVVAEIHRIDNLMSSYKTDSELSRINREAASAPMLVSDEMFELLQTAQNISQRSHGAFDITFASAGFLYDYRQHQKPTDAQLQHAIRHINYRLVLLDEAKHTVYFNHPDVKIDLGGIAKGHAVDQALEKLRALGIEHALVTAGGDTGLLGDKRGKPWIVGIRDPRNRDRQAVVLPLENIALSTSGDYERFFEENGVRYHHILSPKTGQSAHEVQSVSISGPLSTLTDGLSTAVFVLGVQEGMDLINRIPGYEAIIMDSERRLHYSQGLQR</sequence>
<dbReference type="PIRSF" id="PIRSF006268">
    <property type="entry name" value="ApbE"/>
    <property type="match status" value="1"/>
</dbReference>
<dbReference type="RefSeq" id="WP_131256625.1">
    <property type="nucleotide sequence ID" value="NZ_JBHSUS010000001.1"/>
</dbReference>
<evidence type="ECO:0000256" key="4">
    <source>
        <dbReference type="ARBA" id="ARBA00016337"/>
    </source>
</evidence>
<keyword evidence="7 12" id="KW-0479">Metal-binding</keyword>
<evidence type="ECO:0000256" key="2">
    <source>
        <dbReference type="ARBA" id="ARBA00008282"/>
    </source>
</evidence>
<dbReference type="Proteomes" id="UP001596364">
    <property type="component" value="Unassembled WGS sequence"/>
</dbReference>
<gene>
    <name evidence="14" type="ORF">ACFP85_06190</name>
</gene>
<evidence type="ECO:0000256" key="1">
    <source>
        <dbReference type="ARBA" id="ARBA00001946"/>
    </source>
</evidence>
<evidence type="ECO:0000256" key="9">
    <source>
        <dbReference type="ARBA" id="ARBA00022842"/>
    </source>
</evidence>
<keyword evidence="5 12" id="KW-0285">Flavoprotein</keyword>
<comment type="similarity">
    <text evidence="2 12">Belongs to the ApbE family.</text>
</comment>
<dbReference type="InterPro" id="IPR003374">
    <property type="entry name" value="ApbE-like_sf"/>
</dbReference>
<dbReference type="InterPro" id="IPR024932">
    <property type="entry name" value="ApbE"/>
</dbReference>
<evidence type="ECO:0000256" key="6">
    <source>
        <dbReference type="ARBA" id="ARBA00022679"/>
    </source>
</evidence>
<keyword evidence="13" id="KW-0732">Signal</keyword>
<keyword evidence="6 12" id="KW-0808">Transferase</keyword>
<evidence type="ECO:0000256" key="12">
    <source>
        <dbReference type="PIRNR" id="PIRNR006268"/>
    </source>
</evidence>
<name>A0ABW1XI55_9ALTE</name>
<dbReference type="EMBL" id="JBHSUS010000001">
    <property type="protein sequence ID" value="MFC6439734.1"/>
    <property type="molecule type" value="Genomic_DNA"/>
</dbReference>
<feature type="chain" id="PRO_5047382828" description="FAD:protein FMN transferase" evidence="13">
    <location>
        <begin position="20"/>
        <end position="320"/>
    </location>
</feature>
<dbReference type="Pfam" id="PF02424">
    <property type="entry name" value="ApbE"/>
    <property type="match status" value="1"/>
</dbReference>
<dbReference type="PANTHER" id="PTHR30040:SF2">
    <property type="entry name" value="FAD:PROTEIN FMN TRANSFERASE"/>
    <property type="match status" value="1"/>
</dbReference>
<evidence type="ECO:0000256" key="3">
    <source>
        <dbReference type="ARBA" id="ARBA00011955"/>
    </source>
</evidence>
<evidence type="ECO:0000256" key="8">
    <source>
        <dbReference type="ARBA" id="ARBA00022827"/>
    </source>
</evidence>
<keyword evidence="8 12" id="KW-0274">FAD</keyword>
<comment type="cofactor">
    <cofactor evidence="1">
        <name>Mg(2+)</name>
        <dbReference type="ChEBI" id="CHEBI:18420"/>
    </cofactor>
</comment>
<protein>
    <recommendedName>
        <fullName evidence="4 12">FAD:protein FMN transferase</fullName>
        <ecNumber evidence="3 12">2.7.1.180</ecNumber>
    </recommendedName>
    <alternativeName>
        <fullName evidence="10 12">Flavin transferase</fullName>
    </alternativeName>
</protein>
<dbReference type="SUPFAM" id="SSF143631">
    <property type="entry name" value="ApbE-like"/>
    <property type="match status" value="1"/>
</dbReference>
<keyword evidence="15" id="KW-1185">Reference proteome</keyword>
<evidence type="ECO:0000313" key="14">
    <source>
        <dbReference type="EMBL" id="MFC6439734.1"/>
    </source>
</evidence>
<dbReference type="EC" id="2.7.1.180" evidence="3 12"/>
<reference evidence="15" key="1">
    <citation type="journal article" date="2019" name="Int. J. Syst. Evol. Microbiol.">
        <title>The Global Catalogue of Microorganisms (GCM) 10K type strain sequencing project: providing services to taxonomists for standard genome sequencing and annotation.</title>
        <authorList>
            <consortium name="The Broad Institute Genomics Platform"/>
            <consortium name="The Broad Institute Genome Sequencing Center for Infectious Disease"/>
            <person name="Wu L."/>
            <person name="Ma J."/>
        </authorList>
    </citation>
    <scope>NUCLEOTIDE SEQUENCE [LARGE SCALE GENOMIC DNA]</scope>
    <source>
        <strain evidence="15">CGMCC 1.16031</strain>
    </source>
</reference>